<dbReference type="Proteomes" id="UP000250153">
    <property type="component" value="Chromosome"/>
</dbReference>
<gene>
    <name evidence="8" type="ORF">CPQ89_00195</name>
    <name evidence="9" type="ORF">CPQ89_01950</name>
    <name evidence="10" type="ORF">CPQ89_02595</name>
    <name evidence="11" type="ORF">CPQ89_10340</name>
    <name evidence="4" type="ORF">CPS94_00090</name>
    <name evidence="5" type="ORF">CPS94_03735</name>
    <name evidence="6" type="ORF">CPS94_08290</name>
    <name evidence="7" type="ORF">CPS94_08930</name>
</gene>
<dbReference type="Gene3D" id="1.10.10.10">
    <property type="entry name" value="Winged helix-like DNA-binding domain superfamily/Winged helix DNA-binding domain"/>
    <property type="match status" value="3"/>
</dbReference>
<evidence type="ECO:0000256" key="1">
    <source>
        <dbReference type="ARBA" id="ARBA00038232"/>
    </source>
</evidence>
<proteinExistence type="inferred from homology"/>
<dbReference type="Pfam" id="PF13518">
    <property type="entry name" value="HTH_28"/>
    <property type="match status" value="1"/>
</dbReference>
<protein>
    <submittedName>
        <fullName evidence="4">Transposase</fullName>
    </submittedName>
</protein>
<dbReference type="EMBL" id="CP023566">
    <property type="protein sequence ID" value="AWZ40005.1"/>
    <property type="molecule type" value="Genomic_DNA"/>
</dbReference>
<reference evidence="12 13" key="1">
    <citation type="submission" date="2017-09" db="EMBL/GenBank/DDBJ databases">
        <title>Predominant Lactobacillus spp. isolated from feces of mice subjected to short-term calorie restriction.</title>
        <authorList>
            <person name="Zhang C."/>
            <person name="Zhao L."/>
            <person name="Pan F."/>
        </authorList>
    </citation>
    <scope>NUCLEOTIDE SEQUENCE [LARGE SCALE GENOMIC DNA]</scope>
    <source>
        <strain evidence="8 12">CR141</strain>
        <strain evidence="4 13">CR147</strain>
    </source>
</reference>
<evidence type="ECO:0000313" key="11">
    <source>
        <dbReference type="EMBL" id="AWZ41385.1"/>
    </source>
</evidence>
<dbReference type="AlphaFoldDB" id="A0A2Z4VX22"/>
<dbReference type="GO" id="GO:0006313">
    <property type="term" value="P:DNA transposition"/>
    <property type="evidence" value="ECO:0007669"/>
    <property type="project" value="InterPro"/>
</dbReference>
<dbReference type="KEGG" id="lmur:CPS94_08290"/>
<dbReference type="InterPro" id="IPR009057">
    <property type="entry name" value="Homeodomain-like_sf"/>
</dbReference>
<dbReference type="SUPFAM" id="SSF46689">
    <property type="entry name" value="Homeodomain-like"/>
    <property type="match status" value="1"/>
</dbReference>
<comment type="similarity">
    <text evidence="1">Belongs to the IS150/IS1296 orfA family.</text>
</comment>
<dbReference type="Pfam" id="PF01527">
    <property type="entry name" value="HTH_Tnp_1"/>
    <property type="match status" value="1"/>
</dbReference>
<sequence length="257" mass="30686">MPSKYTDEIENSSYTWRVFYMSRKSRYSAEQKLAILNELTRSNISEVAKKYAVGKKTIRTWGYLYEYQGIDGLRSTHNNHRYSKEFKLSLVQQYQKSDASLEIFAIKHGLKSKTQLSDWIMQYNESNLKAYTPRKRDSKMSGRKTDFEERLTIIEELIKHDVNYNWAVEKYHISYQQVYGWYQKYRKSGNDPESLRDRRGKAKPEEKWTEVDRLKAENRLLRAQLEKQEMEIAFAKKLTEIRNREVEKDSGTKPSKN</sequence>
<evidence type="ECO:0000313" key="13">
    <source>
        <dbReference type="Proteomes" id="UP000250153"/>
    </source>
</evidence>
<dbReference type="InterPro" id="IPR010921">
    <property type="entry name" value="Trp_repressor/repl_initiator"/>
</dbReference>
<evidence type="ECO:0000313" key="4">
    <source>
        <dbReference type="EMBL" id="AWZ37445.1"/>
    </source>
</evidence>
<evidence type="ECO:0000313" key="8">
    <source>
        <dbReference type="EMBL" id="AWZ39557.1"/>
    </source>
</evidence>
<dbReference type="PANTHER" id="PTHR33795">
    <property type="entry name" value="INSERTION ELEMENT IS150 PROTEIN INSJ"/>
    <property type="match status" value="1"/>
</dbReference>
<dbReference type="InterPro" id="IPR036388">
    <property type="entry name" value="WH-like_DNA-bd_sf"/>
</dbReference>
<dbReference type="KEGG" id="lmur:CPS94_08930"/>
<evidence type="ECO:0000313" key="7">
    <source>
        <dbReference type="EMBL" id="AWZ39035.1"/>
    </source>
</evidence>
<evidence type="ECO:0000313" key="5">
    <source>
        <dbReference type="EMBL" id="AWZ38098.1"/>
    </source>
</evidence>
<evidence type="ECO:0000259" key="3">
    <source>
        <dbReference type="Pfam" id="PF13518"/>
    </source>
</evidence>
<accession>A0A2Z4VX22</accession>
<dbReference type="GO" id="GO:0004803">
    <property type="term" value="F:transposase activity"/>
    <property type="evidence" value="ECO:0007669"/>
    <property type="project" value="InterPro"/>
</dbReference>
<dbReference type="GO" id="GO:0043565">
    <property type="term" value="F:sequence-specific DNA binding"/>
    <property type="evidence" value="ECO:0007669"/>
    <property type="project" value="InterPro"/>
</dbReference>
<evidence type="ECO:0000313" key="10">
    <source>
        <dbReference type="EMBL" id="AWZ40005.1"/>
    </source>
</evidence>
<feature type="domain" description="Insertion element IS150 protein InsJ-like helix-turn-helix" evidence="3">
    <location>
        <begin position="149"/>
        <end position="202"/>
    </location>
</feature>
<keyword evidence="12" id="KW-1185">Reference proteome</keyword>
<dbReference type="EMBL" id="CP023566">
    <property type="protein sequence ID" value="AWZ39557.1"/>
    <property type="molecule type" value="Genomic_DNA"/>
</dbReference>
<dbReference type="InterPro" id="IPR002514">
    <property type="entry name" value="Transposase_8"/>
</dbReference>
<feature type="coiled-coil region" evidence="2">
    <location>
        <begin position="211"/>
        <end position="238"/>
    </location>
</feature>
<dbReference type="KEGG" id="lmur:CPS94_00090"/>
<dbReference type="EMBL" id="CP023565">
    <property type="protein sequence ID" value="AWZ38917.1"/>
    <property type="molecule type" value="Genomic_DNA"/>
</dbReference>
<name>A0A2Z4VX22_9LACO</name>
<evidence type="ECO:0000313" key="9">
    <source>
        <dbReference type="EMBL" id="AWZ39886.1"/>
    </source>
</evidence>
<dbReference type="InterPro" id="IPR055247">
    <property type="entry name" value="InsJ-like_HTH"/>
</dbReference>
<dbReference type="SUPFAM" id="SSF48295">
    <property type="entry name" value="TrpR-like"/>
    <property type="match status" value="2"/>
</dbReference>
<dbReference type="Proteomes" id="UP000250143">
    <property type="component" value="Chromosome"/>
</dbReference>
<dbReference type="EMBL" id="CP023565">
    <property type="protein sequence ID" value="AWZ39035.1"/>
    <property type="molecule type" value="Genomic_DNA"/>
</dbReference>
<dbReference type="PANTHER" id="PTHR33795:SF1">
    <property type="entry name" value="INSERTION ELEMENT IS150 PROTEIN INSJ"/>
    <property type="match status" value="1"/>
</dbReference>
<dbReference type="EMBL" id="CP023565">
    <property type="protein sequence ID" value="AWZ38098.1"/>
    <property type="molecule type" value="Genomic_DNA"/>
</dbReference>
<dbReference type="KEGG" id="lmur:CPS94_03735"/>
<keyword evidence="2" id="KW-0175">Coiled coil</keyword>
<dbReference type="InterPro" id="IPR052057">
    <property type="entry name" value="IS150/IS1296_orfA-like"/>
</dbReference>
<evidence type="ECO:0000313" key="6">
    <source>
        <dbReference type="EMBL" id="AWZ38917.1"/>
    </source>
</evidence>
<evidence type="ECO:0000313" key="12">
    <source>
        <dbReference type="Proteomes" id="UP000250143"/>
    </source>
</evidence>
<dbReference type="EMBL" id="CP023566">
    <property type="protein sequence ID" value="AWZ41385.1"/>
    <property type="molecule type" value="Genomic_DNA"/>
</dbReference>
<organism evidence="4 13">
    <name type="scientific">Ligilactobacillus murinus</name>
    <dbReference type="NCBI Taxonomy" id="1622"/>
    <lineage>
        <taxon>Bacteria</taxon>
        <taxon>Bacillati</taxon>
        <taxon>Bacillota</taxon>
        <taxon>Bacilli</taxon>
        <taxon>Lactobacillales</taxon>
        <taxon>Lactobacillaceae</taxon>
        <taxon>Ligilactobacillus</taxon>
    </lineage>
</organism>
<dbReference type="EMBL" id="CP023565">
    <property type="protein sequence ID" value="AWZ37445.1"/>
    <property type="molecule type" value="Genomic_DNA"/>
</dbReference>
<dbReference type="EMBL" id="CP023566">
    <property type="protein sequence ID" value="AWZ39886.1"/>
    <property type="molecule type" value="Genomic_DNA"/>
</dbReference>
<evidence type="ECO:0000256" key="2">
    <source>
        <dbReference type="SAM" id="Coils"/>
    </source>
</evidence>